<organism evidence="1 2">
    <name type="scientific">Solanum pinnatisectum</name>
    <name type="common">tansyleaf nightshade</name>
    <dbReference type="NCBI Taxonomy" id="50273"/>
    <lineage>
        <taxon>Eukaryota</taxon>
        <taxon>Viridiplantae</taxon>
        <taxon>Streptophyta</taxon>
        <taxon>Embryophyta</taxon>
        <taxon>Tracheophyta</taxon>
        <taxon>Spermatophyta</taxon>
        <taxon>Magnoliopsida</taxon>
        <taxon>eudicotyledons</taxon>
        <taxon>Gunneridae</taxon>
        <taxon>Pentapetalae</taxon>
        <taxon>asterids</taxon>
        <taxon>lamiids</taxon>
        <taxon>Solanales</taxon>
        <taxon>Solanaceae</taxon>
        <taxon>Solanoideae</taxon>
        <taxon>Solaneae</taxon>
        <taxon>Solanum</taxon>
    </lineage>
</organism>
<dbReference type="EMBL" id="JAWPEI010000006">
    <property type="protein sequence ID" value="KAK4723677.1"/>
    <property type="molecule type" value="Genomic_DNA"/>
</dbReference>
<dbReference type="Proteomes" id="UP001311915">
    <property type="component" value="Unassembled WGS sequence"/>
</dbReference>
<protein>
    <submittedName>
        <fullName evidence="1">Uncharacterized protein</fullName>
    </submittedName>
</protein>
<reference evidence="1 2" key="1">
    <citation type="submission" date="2023-10" db="EMBL/GenBank/DDBJ databases">
        <title>Genome-Wide Identification Analysis in wild type Solanum Pinnatisectum Reveals Some Genes Defensing Phytophthora Infestans.</title>
        <authorList>
            <person name="Sun C."/>
        </authorList>
    </citation>
    <scope>NUCLEOTIDE SEQUENCE [LARGE SCALE GENOMIC DNA]</scope>
    <source>
        <strain evidence="1">LQN</strain>
        <tissue evidence="1">Leaf</tissue>
    </source>
</reference>
<gene>
    <name evidence="1" type="ORF">R3W88_026456</name>
</gene>
<comment type="caution">
    <text evidence="1">The sequence shown here is derived from an EMBL/GenBank/DDBJ whole genome shotgun (WGS) entry which is preliminary data.</text>
</comment>
<proteinExistence type="predicted"/>
<evidence type="ECO:0000313" key="1">
    <source>
        <dbReference type="EMBL" id="KAK4723677.1"/>
    </source>
</evidence>
<name>A0AAV9LEC8_9SOLN</name>
<sequence length="86" mass="10243">MKKTTYPWLCQEWFNSINTWSNKTRLKIDPEFTEVGVRLVAEETWARSLTPPADSRGGNKRPADRCEFYSRGWFINRSSCRFLLFF</sequence>
<keyword evidence="2" id="KW-1185">Reference proteome</keyword>
<evidence type="ECO:0000313" key="2">
    <source>
        <dbReference type="Proteomes" id="UP001311915"/>
    </source>
</evidence>
<dbReference type="AlphaFoldDB" id="A0AAV9LEC8"/>
<accession>A0AAV9LEC8</accession>